<keyword evidence="5 7" id="KW-0067">ATP-binding</keyword>
<feature type="domain" description="Protein kinase" evidence="9">
    <location>
        <begin position="15"/>
        <end position="277"/>
    </location>
</feature>
<evidence type="ECO:0000259" key="9">
    <source>
        <dbReference type="PROSITE" id="PS50011"/>
    </source>
</evidence>
<dbReference type="InterPro" id="IPR006558">
    <property type="entry name" value="LamG-like"/>
</dbReference>
<organism evidence="10 11">
    <name type="scientific">Streptomyces xiangluensis</name>
    <dbReference type="NCBI Taxonomy" id="2665720"/>
    <lineage>
        <taxon>Bacteria</taxon>
        <taxon>Bacillati</taxon>
        <taxon>Actinomycetota</taxon>
        <taxon>Actinomycetes</taxon>
        <taxon>Kitasatosporales</taxon>
        <taxon>Streptomycetaceae</taxon>
        <taxon>Streptomyces</taxon>
    </lineage>
</organism>
<dbReference type="InterPro" id="IPR000719">
    <property type="entry name" value="Prot_kinase_dom"/>
</dbReference>
<dbReference type="PROSITE" id="PS00108">
    <property type="entry name" value="PROTEIN_KINASE_ST"/>
    <property type="match status" value="1"/>
</dbReference>
<evidence type="ECO:0000256" key="3">
    <source>
        <dbReference type="ARBA" id="ARBA00022741"/>
    </source>
</evidence>
<proteinExistence type="predicted"/>
<dbReference type="SMART" id="SM00220">
    <property type="entry name" value="S_TKc"/>
    <property type="match status" value="1"/>
</dbReference>
<dbReference type="PANTHER" id="PTHR43289:SF34">
    <property type="entry name" value="SERINE_THREONINE-PROTEIN KINASE YBDM-RELATED"/>
    <property type="match status" value="1"/>
</dbReference>
<dbReference type="Gene3D" id="1.10.510.10">
    <property type="entry name" value="Transferase(Phosphotransferase) domain 1"/>
    <property type="match status" value="1"/>
</dbReference>
<dbReference type="Pfam" id="PF00069">
    <property type="entry name" value="Pkinase"/>
    <property type="match status" value="1"/>
</dbReference>
<gene>
    <name evidence="10" type="ORF">ACFPH6_10375</name>
</gene>
<dbReference type="InterPro" id="IPR008271">
    <property type="entry name" value="Ser/Thr_kinase_AS"/>
</dbReference>
<feature type="region of interest" description="Disordered" evidence="8">
    <location>
        <begin position="281"/>
        <end position="301"/>
    </location>
</feature>
<dbReference type="PANTHER" id="PTHR43289">
    <property type="entry name" value="MITOGEN-ACTIVATED PROTEIN KINASE KINASE KINASE 20-RELATED"/>
    <property type="match status" value="1"/>
</dbReference>
<protein>
    <submittedName>
        <fullName evidence="10">LamG-like jellyroll fold domain-containing protein</fullName>
    </submittedName>
</protein>
<evidence type="ECO:0000256" key="8">
    <source>
        <dbReference type="SAM" id="MobiDB-lite"/>
    </source>
</evidence>
<keyword evidence="6" id="KW-1015">Disulfide bond</keyword>
<keyword evidence="11" id="KW-1185">Reference proteome</keyword>
<evidence type="ECO:0000313" key="11">
    <source>
        <dbReference type="Proteomes" id="UP001596012"/>
    </source>
</evidence>
<keyword evidence="1" id="KW-0808">Transferase</keyword>
<evidence type="ECO:0000256" key="2">
    <source>
        <dbReference type="ARBA" id="ARBA00022729"/>
    </source>
</evidence>
<evidence type="ECO:0000256" key="4">
    <source>
        <dbReference type="ARBA" id="ARBA00022777"/>
    </source>
</evidence>
<keyword evidence="3 7" id="KW-0547">Nucleotide-binding</keyword>
<dbReference type="CDD" id="cd14014">
    <property type="entry name" value="STKc_PknB_like"/>
    <property type="match status" value="1"/>
</dbReference>
<dbReference type="PROSITE" id="PS50011">
    <property type="entry name" value="PROTEIN_KINASE_DOM"/>
    <property type="match status" value="1"/>
</dbReference>
<sequence length="609" mass="63524">MTALEPEDPRSVGDYRLLRRLGAGGMGRVYLGRSPGGRAVAVKVVHADLVRQPEFRSRFRREVQAARLVSGAFTAPVIDADPDAPLPWLVTSYISGPSLQDAVADRRSLPPQAVLALAAGLAEALTSIHAVNLVHRDLKPSNVLLAEDGPRVIDFGIARSAETAGITKAGRMVGSPGFMSPEQVAGDAEITWAGDVFSLGAVLAYAATGSNPFGDGPTPALLYRVVHTEPDIEAVTHPTLRALITACLVKDPARRPTPREILTRVGPEGAEGTAALLEARRRSAATEHTPTQVRDPRASYDPAVARADMLSGESRDAFAHQAHPSLPTHPATQLETAPPPSLSPVTRARTVPPPGADARGGGRSRRAFLYAGAAGVAGVVAVGTTAYVGLTGSDGQDGPAADRPGAPPAVPKPVGAWPLDEPSGSIARDTVGGNDGTASGVAWQTGEGGAAVFDGRSSQIVTRGPVLRTGNGRSFTVSARVRLSVKPGFFATAVSQDANANSGFYLQYSIAENRWAFARPGLRALSYSVPAVGTWTHLVGVCDSGKLRLYVDGVQEAEVDDANPIAANGALMIGRASHVGQAADFFPGAIKDVRVFQRALTSAQVKRLR</sequence>
<dbReference type="SMART" id="SM00560">
    <property type="entry name" value="LamGL"/>
    <property type="match status" value="1"/>
</dbReference>
<feature type="region of interest" description="Disordered" evidence="8">
    <location>
        <begin position="322"/>
        <end position="362"/>
    </location>
</feature>
<dbReference type="SUPFAM" id="SSF49899">
    <property type="entry name" value="Concanavalin A-like lectins/glucanases"/>
    <property type="match status" value="1"/>
</dbReference>
<dbReference type="InterPro" id="IPR017441">
    <property type="entry name" value="Protein_kinase_ATP_BS"/>
</dbReference>
<keyword evidence="4" id="KW-0418">Kinase</keyword>
<accession>A0ABV8YK54</accession>
<comment type="caution">
    <text evidence="10">The sequence shown here is derived from an EMBL/GenBank/DDBJ whole genome shotgun (WGS) entry which is preliminary data.</text>
</comment>
<evidence type="ECO:0000256" key="6">
    <source>
        <dbReference type="ARBA" id="ARBA00023157"/>
    </source>
</evidence>
<dbReference type="InterPro" id="IPR011009">
    <property type="entry name" value="Kinase-like_dom_sf"/>
</dbReference>
<dbReference type="InterPro" id="IPR013320">
    <property type="entry name" value="ConA-like_dom_sf"/>
</dbReference>
<evidence type="ECO:0000313" key="10">
    <source>
        <dbReference type="EMBL" id="MFC4464942.1"/>
    </source>
</evidence>
<dbReference type="Proteomes" id="UP001596012">
    <property type="component" value="Unassembled WGS sequence"/>
</dbReference>
<dbReference type="EMBL" id="JBHSFG010000018">
    <property type="protein sequence ID" value="MFC4464942.1"/>
    <property type="molecule type" value="Genomic_DNA"/>
</dbReference>
<dbReference type="Pfam" id="PF13385">
    <property type="entry name" value="Laminin_G_3"/>
    <property type="match status" value="1"/>
</dbReference>
<dbReference type="SUPFAM" id="SSF56112">
    <property type="entry name" value="Protein kinase-like (PK-like)"/>
    <property type="match status" value="1"/>
</dbReference>
<dbReference type="PROSITE" id="PS00107">
    <property type="entry name" value="PROTEIN_KINASE_ATP"/>
    <property type="match status" value="1"/>
</dbReference>
<evidence type="ECO:0000256" key="1">
    <source>
        <dbReference type="ARBA" id="ARBA00022679"/>
    </source>
</evidence>
<dbReference type="Gene3D" id="2.60.120.200">
    <property type="match status" value="1"/>
</dbReference>
<dbReference type="RefSeq" id="WP_386340569.1">
    <property type="nucleotide sequence ID" value="NZ_JBHSFG010000018.1"/>
</dbReference>
<evidence type="ECO:0000256" key="7">
    <source>
        <dbReference type="PROSITE-ProRule" id="PRU10141"/>
    </source>
</evidence>
<evidence type="ECO:0000256" key="5">
    <source>
        <dbReference type="ARBA" id="ARBA00022840"/>
    </source>
</evidence>
<feature type="binding site" evidence="7">
    <location>
        <position position="43"/>
    </location>
    <ligand>
        <name>ATP</name>
        <dbReference type="ChEBI" id="CHEBI:30616"/>
    </ligand>
</feature>
<dbReference type="Gene3D" id="3.30.200.20">
    <property type="entry name" value="Phosphorylase Kinase, domain 1"/>
    <property type="match status" value="1"/>
</dbReference>
<keyword evidence="2" id="KW-0732">Signal</keyword>
<name>A0ABV8YK54_9ACTN</name>
<reference evidence="11" key="1">
    <citation type="journal article" date="2019" name="Int. J. Syst. Evol. Microbiol.">
        <title>The Global Catalogue of Microorganisms (GCM) 10K type strain sequencing project: providing services to taxonomists for standard genome sequencing and annotation.</title>
        <authorList>
            <consortium name="The Broad Institute Genomics Platform"/>
            <consortium name="The Broad Institute Genome Sequencing Center for Infectious Disease"/>
            <person name="Wu L."/>
            <person name="Ma J."/>
        </authorList>
    </citation>
    <scope>NUCLEOTIDE SEQUENCE [LARGE SCALE GENOMIC DNA]</scope>
    <source>
        <strain evidence="11">DT43</strain>
    </source>
</reference>